<keyword evidence="2" id="KW-1003">Cell membrane</keyword>
<feature type="transmembrane region" description="Helical" evidence="7">
    <location>
        <begin position="808"/>
        <end position="833"/>
    </location>
</feature>
<dbReference type="GO" id="GO:0022857">
    <property type="term" value="F:transmembrane transporter activity"/>
    <property type="evidence" value="ECO:0007669"/>
    <property type="project" value="TreeGrafter"/>
</dbReference>
<dbReference type="Pfam" id="PF12704">
    <property type="entry name" value="MacB_PCD"/>
    <property type="match status" value="2"/>
</dbReference>
<feature type="transmembrane region" description="Helical" evidence="7">
    <location>
        <begin position="103"/>
        <end position="125"/>
    </location>
</feature>
<feature type="transmembrane region" description="Helical" evidence="7">
    <location>
        <begin position="359"/>
        <end position="381"/>
    </location>
</feature>
<keyword evidence="5 7" id="KW-0472">Membrane</keyword>
<dbReference type="InterPro" id="IPR047928">
    <property type="entry name" value="Perm_prefix_1"/>
</dbReference>
<gene>
    <name evidence="10" type="ORF">J421_1017</name>
</gene>
<dbReference type="PANTHER" id="PTHR30572:SF4">
    <property type="entry name" value="ABC TRANSPORTER PERMEASE YTRF"/>
    <property type="match status" value="1"/>
</dbReference>
<dbReference type="AlphaFoldDB" id="W0RBS2"/>
<dbReference type="Pfam" id="PF02687">
    <property type="entry name" value="FtsX"/>
    <property type="match status" value="2"/>
</dbReference>
<evidence type="ECO:0000256" key="6">
    <source>
        <dbReference type="ARBA" id="ARBA00038076"/>
    </source>
</evidence>
<feature type="domain" description="ABC3 transporter permease C-terminal" evidence="8">
    <location>
        <begin position="364"/>
        <end position="481"/>
    </location>
</feature>
<dbReference type="InParanoid" id="W0RBS2"/>
<evidence type="ECO:0000256" key="1">
    <source>
        <dbReference type="ARBA" id="ARBA00004651"/>
    </source>
</evidence>
<evidence type="ECO:0000256" key="4">
    <source>
        <dbReference type="ARBA" id="ARBA00022989"/>
    </source>
</evidence>
<feature type="transmembrane region" description="Helical" evidence="7">
    <location>
        <begin position="505"/>
        <end position="524"/>
    </location>
</feature>
<dbReference type="KEGG" id="gba:J421_1017"/>
<dbReference type="Proteomes" id="UP000019151">
    <property type="component" value="Chromosome"/>
</dbReference>
<dbReference type="InterPro" id="IPR017800">
    <property type="entry name" value="ADOP"/>
</dbReference>
<dbReference type="InterPro" id="IPR050250">
    <property type="entry name" value="Macrolide_Exporter_MacB"/>
</dbReference>
<keyword evidence="3 7" id="KW-0812">Transmembrane</keyword>
<dbReference type="RefSeq" id="WP_025410085.1">
    <property type="nucleotide sequence ID" value="NZ_CP007128.1"/>
</dbReference>
<dbReference type="NCBIfam" id="NF038403">
    <property type="entry name" value="perm_prefix_1"/>
    <property type="match status" value="1"/>
</dbReference>
<evidence type="ECO:0000259" key="9">
    <source>
        <dbReference type="Pfam" id="PF12704"/>
    </source>
</evidence>
<evidence type="ECO:0000256" key="2">
    <source>
        <dbReference type="ARBA" id="ARBA00022475"/>
    </source>
</evidence>
<dbReference type="InterPro" id="IPR003838">
    <property type="entry name" value="ABC3_permease_C"/>
</dbReference>
<evidence type="ECO:0000256" key="5">
    <source>
        <dbReference type="ARBA" id="ARBA00023136"/>
    </source>
</evidence>
<evidence type="ECO:0000313" key="11">
    <source>
        <dbReference type="Proteomes" id="UP000019151"/>
    </source>
</evidence>
<dbReference type="GO" id="GO:0005886">
    <property type="term" value="C:plasma membrane"/>
    <property type="evidence" value="ECO:0007669"/>
    <property type="project" value="UniProtKB-SubCell"/>
</dbReference>
<accession>W0RBS2</accession>
<keyword evidence="4 7" id="KW-1133">Transmembrane helix</keyword>
<feature type="transmembrane region" description="Helical" evidence="7">
    <location>
        <begin position="455"/>
        <end position="478"/>
    </location>
</feature>
<proteinExistence type="inferred from homology"/>
<evidence type="ECO:0000259" key="8">
    <source>
        <dbReference type="Pfam" id="PF02687"/>
    </source>
</evidence>
<evidence type="ECO:0000313" key="10">
    <source>
        <dbReference type="EMBL" id="AHG88554.1"/>
    </source>
</evidence>
<dbReference type="HOGENOM" id="CLU_009433_1_0_0"/>
<dbReference type="PANTHER" id="PTHR30572">
    <property type="entry name" value="MEMBRANE COMPONENT OF TRANSPORTER-RELATED"/>
    <property type="match status" value="1"/>
</dbReference>
<keyword evidence="11" id="KW-1185">Reference proteome</keyword>
<feature type="domain" description="MacB-like periplasmic core" evidence="9">
    <location>
        <begin position="106"/>
        <end position="323"/>
    </location>
</feature>
<comment type="similarity">
    <text evidence="6">Belongs to the ABC-4 integral membrane protein family.</text>
</comment>
<feature type="domain" description="MacB-like periplasmic core" evidence="9">
    <location>
        <begin position="510"/>
        <end position="719"/>
    </location>
</feature>
<name>W0RBS2_9BACT</name>
<comment type="subcellular location">
    <subcellularLocation>
        <location evidence="1">Cell membrane</location>
        <topology evidence="1">Multi-pass membrane protein</topology>
    </subcellularLocation>
</comment>
<dbReference type="InterPro" id="IPR025857">
    <property type="entry name" value="MacB_PCD"/>
</dbReference>
<dbReference type="eggNOG" id="COG0577">
    <property type="taxonomic scope" value="Bacteria"/>
</dbReference>
<evidence type="ECO:0000256" key="3">
    <source>
        <dbReference type="ARBA" id="ARBA00022692"/>
    </source>
</evidence>
<feature type="transmembrane region" description="Helical" evidence="7">
    <location>
        <begin position="853"/>
        <end position="873"/>
    </location>
</feature>
<feature type="transmembrane region" description="Helical" evidence="7">
    <location>
        <begin position="413"/>
        <end position="435"/>
    </location>
</feature>
<feature type="domain" description="ABC3 transporter permease C-terminal" evidence="8">
    <location>
        <begin position="767"/>
        <end position="880"/>
    </location>
</feature>
<protein>
    <submittedName>
        <fullName evidence="10">Permease</fullName>
    </submittedName>
</protein>
<organism evidence="10 11">
    <name type="scientific">Gemmatirosa kalamazoonensis</name>
    <dbReference type="NCBI Taxonomy" id="861299"/>
    <lineage>
        <taxon>Bacteria</taxon>
        <taxon>Pseudomonadati</taxon>
        <taxon>Gemmatimonadota</taxon>
        <taxon>Gemmatimonadia</taxon>
        <taxon>Gemmatimonadales</taxon>
        <taxon>Gemmatimonadaceae</taxon>
        <taxon>Gemmatirosa</taxon>
    </lineage>
</organism>
<dbReference type="EMBL" id="CP007128">
    <property type="protein sequence ID" value="AHG88554.1"/>
    <property type="molecule type" value="Genomic_DNA"/>
</dbReference>
<dbReference type="STRING" id="861299.J421_1017"/>
<feature type="transmembrane region" description="Helical" evidence="7">
    <location>
        <begin position="760"/>
        <end position="787"/>
    </location>
</feature>
<reference evidence="10 11" key="1">
    <citation type="journal article" date="2014" name="Genome Announc.">
        <title>Genome Sequence and Methylome of Soil Bacterium Gemmatirosa kalamazoonensis KBS708T, a Member of the Rarely Cultivated Gemmatimonadetes Phylum.</title>
        <authorList>
            <person name="Debruyn J.M."/>
            <person name="Radosevich M."/>
            <person name="Wommack K.E."/>
            <person name="Polson S.W."/>
            <person name="Hauser L.J."/>
            <person name="Fawaz M.N."/>
            <person name="Korlach J."/>
            <person name="Tsai Y.C."/>
        </authorList>
    </citation>
    <scope>NUCLEOTIDE SEQUENCE [LARGE SCALE GENOMIC DNA]</scope>
    <source>
        <strain evidence="10 11">KBS708</strain>
    </source>
</reference>
<sequence>MPVRGRRFRFRFPWRSRGEIARDVDAELAFHLDMRARDLVAAGLAPDEARRQACAEFGDLAFTRDYCRDLDERGERVARWTDRVAEWRQDARYAWRGVRRSPAFAAVSLVTLLLALGANTAIFGVTRAVLLAPLPYRAPASLVAVYERAPDEPAGRMPLSVPDLLDYRAAQRTLAGLAAYTGRTVTWRPRSGDPELFDALSVTANTFAILGARPLLGRVFAPGDDAAGAPPRVVLSYALWRRAFGADAAVVGSTITLNDLPYTIVGVMPRGFTLGGYESVWTPLDLARDAANAAVTRKQHYLRTIARLAPGVTRAAAEADLRAESRRLGAQYPDANGGRLARLVPLHDDLSGDLRPAVLLLQGAAALVLLIACVNLANVTLSRAVARRRELALRAALGAGRGRIVRQLLTESVLLALAGGALGSGTAVVATRALLALNPDALPALFDVRVDARVLLFGLVLSALTGILFGLLPALGAARAGPHAALKDGGRAGVGRGGERARRGLVVAQVALAVVLLVGAGLLLRSFAELTRVRLGFDPAHVLTAEVRVSGERYDDSSRVNRFYDAVLDEVRRAPGVVAAGAASTLPTEGKIFSSLVVEGAPTERPGDVGFTLVRGDYFRALGIPLLAGRGIDARDGVGAPAIVVVNAAAARAFFPGGDAVGRHVRLGPDPHTPWATVVGVVGDVRDQRVDVPPGPAVYMSHAQNTWMRSLALTVRTAGDPRASERLVRRAVRDADPQLAVRDVRPMEDVLGASLAARRLALGLVASFAAVALTLAAVGIYGVLAFSVTSRTREFGVRLTLGARRRSVMLLVVRQGLGWSLLGLALGAFGAALGGRLLDGVLYGVGHGDLATFAAAGAGLVVVVLVSCAVPAVRAMRVDPIESVRAE</sequence>
<evidence type="ECO:0000256" key="7">
    <source>
        <dbReference type="SAM" id="Phobius"/>
    </source>
</evidence>
<dbReference type="NCBIfam" id="TIGR03434">
    <property type="entry name" value="ADOP"/>
    <property type="match status" value="1"/>
</dbReference>